<sequence>MAIVGGGMVAKSHLLSIKDLADEITLTGVLTSSEKSGRAFARQAADICGYQVEAYESLDALCADGKVDWVIVLTPPNARLEIVQSLAAAGKSILMEKPVERDLAAATRIVEICEAAGVRLGIVFQHRVREASRALAALIKGGALGQLAIAEVIVPWWREQAYYDEPGRGTYERDGGGVLISQAIHSIDLMLSLTGRVFEVQAMAHTTMLHGMESEDYVTAGLKFESGAVGSLIASTASFPGEAESITLHFTKCVTHLQSGELKVKWRDGREELFGASATTGGGADPMAFTHDWHKDVIADFNRNSDEGGTPLVSGREALDVHALIDALITSSNSTCAAKVPYPEA</sequence>
<comment type="caution">
    <text evidence="3">The sequence shown here is derived from an EMBL/GenBank/DDBJ whole genome shotgun (WGS) entry which is preliminary data.</text>
</comment>
<dbReference type="PANTHER" id="PTHR43249">
    <property type="entry name" value="UDP-N-ACETYL-2-AMINO-2-DEOXY-D-GLUCURONATE OXIDASE"/>
    <property type="match status" value="1"/>
</dbReference>
<evidence type="ECO:0000313" key="3">
    <source>
        <dbReference type="EMBL" id="MEJ8472979.1"/>
    </source>
</evidence>
<evidence type="ECO:0000259" key="1">
    <source>
        <dbReference type="Pfam" id="PF01408"/>
    </source>
</evidence>
<dbReference type="Proteomes" id="UP001385499">
    <property type="component" value="Unassembled WGS sequence"/>
</dbReference>
<reference evidence="3 4" key="1">
    <citation type="submission" date="2024-02" db="EMBL/GenBank/DDBJ databases">
        <title>Roseibium algae sp. nov., isolated from marine alga (Grateloupia sp.), showing potential in myo-inositol conversion.</title>
        <authorList>
            <person name="Wang Y."/>
        </authorList>
    </citation>
    <scope>NUCLEOTIDE SEQUENCE [LARGE SCALE GENOMIC DNA]</scope>
    <source>
        <strain evidence="3 4">H3510</strain>
    </source>
</reference>
<dbReference type="PANTHER" id="PTHR43249:SF1">
    <property type="entry name" value="D-GLUCOSIDE 3-DEHYDROGENASE"/>
    <property type="match status" value="1"/>
</dbReference>
<evidence type="ECO:0000259" key="2">
    <source>
        <dbReference type="Pfam" id="PF22725"/>
    </source>
</evidence>
<dbReference type="EMBL" id="JBAKIA010000001">
    <property type="protein sequence ID" value="MEJ8472979.1"/>
    <property type="molecule type" value="Genomic_DNA"/>
</dbReference>
<dbReference type="InterPro" id="IPR052515">
    <property type="entry name" value="Gfo/Idh/MocA_Oxidoreductase"/>
</dbReference>
<dbReference type="InterPro" id="IPR055170">
    <property type="entry name" value="GFO_IDH_MocA-like_dom"/>
</dbReference>
<feature type="domain" description="Gfo/Idh/MocA-like oxidoreductase N-terminal" evidence="1">
    <location>
        <begin position="2"/>
        <end position="121"/>
    </location>
</feature>
<dbReference type="SUPFAM" id="SSF51735">
    <property type="entry name" value="NAD(P)-binding Rossmann-fold domains"/>
    <property type="match status" value="1"/>
</dbReference>
<organism evidence="3 4">
    <name type="scientific">Roseibium algae</name>
    <dbReference type="NCBI Taxonomy" id="3123038"/>
    <lineage>
        <taxon>Bacteria</taxon>
        <taxon>Pseudomonadati</taxon>
        <taxon>Pseudomonadota</taxon>
        <taxon>Alphaproteobacteria</taxon>
        <taxon>Hyphomicrobiales</taxon>
        <taxon>Stappiaceae</taxon>
        <taxon>Roseibium</taxon>
    </lineage>
</organism>
<keyword evidence="4" id="KW-1185">Reference proteome</keyword>
<dbReference type="Gene3D" id="3.30.360.10">
    <property type="entry name" value="Dihydrodipicolinate Reductase, domain 2"/>
    <property type="match status" value="1"/>
</dbReference>
<protein>
    <submittedName>
        <fullName evidence="3">Gfo/Idh/MocA family oxidoreductase</fullName>
    </submittedName>
</protein>
<accession>A0ABU8TFQ2</accession>
<name>A0ABU8TFQ2_9HYPH</name>
<dbReference type="Pfam" id="PF22725">
    <property type="entry name" value="GFO_IDH_MocA_C3"/>
    <property type="match status" value="1"/>
</dbReference>
<evidence type="ECO:0000313" key="4">
    <source>
        <dbReference type="Proteomes" id="UP001385499"/>
    </source>
</evidence>
<dbReference type="Pfam" id="PF01408">
    <property type="entry name" value="GFO_IDH_MocA"/>
    <property type="match status" value="1"/>
</dbReference>
<dbReference type="InterPro" id="IPR000683">
    <property type="entry name" value="Gfo/Idh/MocA-like_OxRdtase_N"/>
</dbReference>
<dbReference type="InterPro" id="IPR036291">
    <property type="entry name" value="NAD(P)-bd_dom_sf"/>
</dbReference>
<dbReference type="Gene3D" id="3.40.50.720">
    <property type="entry name" value="NAD(P)-binding Rossmann-like Domain"/>
    <property type="match status" value="1"/>
</dbReference>
<feature type="domain" description="GFO/IDH/MocA-like oxidoreductase" evidence="2">
    <location>
        <begin position="133"/>
        <end position="252"/>
    </location>
</feature>
<proteinExistence type="predicted"/>
<dbReference type="SUPFAM" id="SSF55347">
    <property type="entry name" value="Glyceraldehyde-3-phosphate dehydrogenase-like, C-terminal domain"/>
    <property type="match status" value="1"/>
</dbReference>
<gene>
    <name evidence="3" type="ORF">V6575_02670</name>
</gene>